<name>A0A1H6W0G4_9FIRM</name>
<dbReference type="AlphaFoldDB" id="A0A1H6W0G4"/>
<dbReference type="RefSeq" id="WP_274520086.1">
    <property type="nucleotide sequence ID" value="NZ_FNYK01000051.1"/>
</dbReference>
<dbReference type="InterPro" id="IPR038718">
    <property type="entry name" value="SNF2-like_sf"/>
</dbReference>
<keyword evidence="2" id="KW-1185">Reference proteome</keyword>
<sequence length="41" mass="4518">MDLMPYQLEPAQMALNNTRQRILIADTVGLGKTLEAGILMS</sequence>
<reference evidence="2" key="1">
    <citation type="submission" date="2016-10" db="EMBL/GenBank/DDBJ databases">
        <authorList>
            <person name="Varghese N."/>
        </authorList>
    </citation>
    <scope>NUCLEOTIDE SEQUENCE [LARGE SCALE GENOMIC DNA]</scope>
    <source>
        <strain evidence="2">DSM 20406</strain>
    </source>
</reference>
<proteinExistence type="predicted"/>
<dbReference type="InterPro" id="IPR027417">
    <property type="entry name" value="P-loop_NTPase"/>
</dbReference>
<dbReference type="EMBL" id="FNYK01000051">
    <property type="protein sequence ID" value="SEJ06310.1"/>
    <property type="molecule type" value="Genomic_DNA"/>
</dbReference>
<gene>
    <name evidence="1" type="ORF">SAMN04487834_10513</name>
</gene>
<dbReference type="Gene3D" id="3.40.50.10810">
    <property type="entry name" value="Tandem AAA-ATPase domain"/>
    <property type="match status" value="1"/>
</dbReference>
<dbReference type="SUPFAM" id="SSF52540">
    <property type="entry name" value="P-loop containing nucleoside triphosphate hydrolases"/>
    <property type="match status" value="1"/>
</dbReference>
<dbReference type="Proteomes" id="UP000183028">
    <property type="component" value="Unassembled WGS sequence"/>
</dbReference>
<evidence type="ECO:0008006" key="3">
    <source>
        <dbReference type="Google" id="ProtNLM"/>
    </source>
</evidence>
<evidence type="ECO:0000313" key="1">
    <source>
        <dbReference type="EMBL" id="SEJ06310.1"/>
    </source>
</evidence>
<evidence type="ECO:0000313" key="2">
    <source>
        <dbReference type="Proteomes" id="UP000183028"/>
    </source>
</evidence>
<protein>
    <recommendedName>
        <fullName evidence="3">SNF2 family N-terminal domain-containing protein</fullName>
    </recommendedName>
</protein>
<organism evidence="1 2">
    <name type="scientific">Sharpea azabuensis</name>
    <dbReference type="NCBI Taxonomy" id="322505"/>
    <lineage>
        <taxon>Bacteria</taxon>
        <taxon>Bacillati</taxon>
        <taxon>Bacillota</taxon>
        <taxon>Erysipelotrichia</taxon>
        <taxon>Erysipelotrichales</taxon>
        <taxon>Coprobacillaceae</taxon>
        <taxon>Sharpea</taxon>
    </lineage>
</organism>
<accession>A0A1H6W0G4</accession>